<evidence type="ECO:0000313" key="3">
    <source>
        <dbReference type="EMBL" id="KAF6753040.1"/>
    </source>
</evidence>
<gene>
    <name evidence="3" type="ORF">DFP72DRAFT_435081</name>
</gene>
<dbReference type="Pfam" id="PF01814">
    <property type="entry name" value="Hemerythrin"/>
    <property type="match status" value="1"/>
</dbReference>
<evidence type="ECO:0000256" key="1">
    <source>
        <dbReference type="SAM" id="MobiDB-lite"/>
    </source>
</evidence>
<keyword evidence="4" id="KW-1185">Reference proteome</keyword>
<dbReference type="PANTHER" id="PTHR38048">
    <property type="entry name" value="EXPRESSED PROTEIN"/>
    <property type="match status" value="1"/>
</dbReference>
<feature type="domain" description="Hemerythrin-like" evidence="2">
    <location>
        <begin position="100"/>
        <end position="184"/>
    </location>
</feature>
<dbReference type="Proteomes" id="UP000521943">
    <property type="component" value="Unassembled WGS sequence"/>
</dbReference>
<evidence type="ECO:0000259" key="2">
    <source>
        <dbReference type="Pfam" id="PF01814"/>
    </source>
</evidence>
<dbReference type="InterPro" id="IPR012312">
    <property type="entry name" value="Hemerythrin-like"/>
</dbReference>
<dbReference type="OrthoDB" id="58416at2759"/>
<dbReference type="CDD" id="cd12108">
    <property type="entry name" value="Hr-like"/>
    <property type="match status" value="1"/>
</dbReference>
<dbReference type="InterPro" id="IPR053206">
    <property type="entry name" value="Dimeric_xanthone_biosynth"/>
</dbReference>
<proteinExistence type="predicted"/>
<name>A0A8H6HUE7_9AGAR</name>
<protein>
    <recommendedName>
        <fullName evidence="2">Hemerythrin-like domain-containing protein</fullName>
    </recommendedName>
</protein>
<evidence type="ECO:0000313" key="4">
    <source>
        <dbReference type="Proteomes" id="UP000521943"/>
    </source>
</evidence>
<dbReference type="AlphaFoldDB" id="A0A8H6HUE7"/>
<feature type="region of interest" description="Disordered" evidence="1">
    <location>
        <begin position="1"/>
        <end position="25"/>
    </location>
</feature>
<organism evidence="3 4">
    <name type="scientific">Ephemerocybe angulata</name>
    <dbReference type="NCBI Taxonomy" id="980116"/>
    <lineage>
        <taxon>Eukaryota</taxon>
        <taxon>Fungi</taxon>
        <taxon>Dikarya</taxon>
        <taxon>Basidiomycota</taxon>
        <taxon>Agaricomycotina</taxon>
        <taxon>Agaricomycetes</taxon>
        <taxon>Agaricomycetidae</taxon>
        <taxon>Agaricales</taxon>
        <taxon>Agaricineae</taxon>
        <taxon>Psathyrellaceae</taxon>
        <taxon>Ephemerocybe</taxon>
    </lineage>
</organism>
<dbReference type="Gene3D" id="1.20.120.520">
    <property type="entry name" value="nmb1532 protein domain like"/>
    <property type="match status" value="1"/>
</dbReference>
<dbReference type="EMBL" id="JACGCI010000041">
    <property type="protein sequence ID" value="KAF6753040.1"/>
    <property type="molecule type" value="Genomic_DNA"/>
</dbReference>
<dbReference type="PANTHER" id="PTHR38048:SF2">
    <property type="entry name" value="HEMERYTHRIN-LIKE DOMAIN-CONTAINING PROTEIN"/>
    <property type="match status" value="1"/>
</dbReference>
<accession>A0A8H6HUE7</accession>
<comment type="caution">
    <text evidence="3">The sequence shown here is derived from an EMBL/GenBank/DDBJ whole genome shotgun (WGS) entry which is preliminary data.</text>
</comment>
<reference evidence="3 4" key="1">
    <citation type="submission" date="2020-07" db="EMBL/GenBank/DDBJ databases">
        <title>Comparative genomics of pyrophilous fungi reveals a link between fire events and developmental genes.</title>
        <authorList>
            <consortium name="DOE Joint Genome Institute"/>
            <person name="Steindorff A.S."/>
            <person name="Carver A."/>
            <person name="Calhoun S."/>
            <person name="Stillman K."/>
            <person name="Liu H."/>
            <person name="Lipzen A."/>
            <person name="Pangilinan J."/>
            <person name="Labutti K."/>
            <person name="Bruns T.D."/>
            <person name="Grigoriev I.V."/>
        </authorList>
    </citation>
    <scope>NUCLEOTIDE SEQUENCE [LARGE SCALE GENOMIC DNA]</scope>
    <source>
        <strain evidence="3 4">CBS 144469</strain>
    </source>
</reference>
<sequence length="270" mass="30222">MTSSLETKGQAQSEASTNVPASDSSDHPWAVITLPSYPFQGRISEDFAEHIAGEMSMVHNIIIRSLNSIWVNAPNVGTKGRKDGSVAAFVGYSLVALHNIHEHHDTEEAIFFPVLKDSGLGEMVAENVEQHRVFHEAMAEFEAYLRNVQGGTETYDAEKLRKLLKAFADPLVRHLHDEINTLRPEVMHSIDKAVLQKLWKDLDAHIQSQGGLFTTIPFMVTAQNPSDAANWPPFPGPLRWLVKSVFYRVHSSYWKFAPYTLSGQPQTFSP</sequence>
<feature type="compositionally biased region" description="Polar residues" evidence="1">
    <location>
        <begin position="1"/>
        <end position="23"/>
    </location>
</feature>